<evidence type="ECO:0000256" key="2">
    <source>
        <dbReference type="ARBA" id="ARBA00008924"/>
    </source>
</evidence>
<evidence type="ECO:0000256" key="3">
    <source>
        <dbReference type="ARBA" id="ARBA00022692"/>
    </source>
</evidence>
<dbReference type="AlphaFoldDB" id="A0ABD1FEM8"/>
<evidence type="ECO:0000313" key="9">
    <source>
        <dbReference type="Proteomes" id="UP001566132"/>
    </source>
</evidence>
<accession>A0ABD1FEM8</accession>
<feature type="transmembrane region" description="Helical" evidence="6">
    <location>
        <begin position="71"/>
        <end position="92"/>
    </location>
</feature>
<dbReference type="Pfam" id="PF15982">
    <property type="entry name" value="TMEM135_C_rich"/>
    <property type="match status" value="1"/>
</dbReference>
<evidence type="ECO:0000256" key="1">
    <source>
        <dbReference type="ARBA" id="ARBA00004127"/>
    </source>
</evidence>
<feature type="transmembrane region" description="Helical" evidence="6">
    <location>
        <begin position="32"/>
        <end position="59"/>
    </location>
</feature>
<gene>
    <name evidence="8" type="ORF">ABEB36_001471</name>
</gene>
<evidence type="ECO:0000313" key="8">
    <source>
        <dbReference type="EMBL" id="KAL1517740.1"/>
    </source>
</evidence>
<dbReference type="PANTHER" id="PTHR12459">
    <property type="entry name" value="TRANSMEMBRANE PROTEIN 135-RELATED"/>
    <property type="match status" value="1"/>
</dbReference>
<evidence type="ECO:0000256" key="6">
    <source>
        <dbReference type="SAM" id="Phobius"/>
    </source>
</evidence>
<evidence type="ECO:0000256" key="5">
    <source>
        <dbReference type="ARBA" id="ARBA00023136"/>
    </source>
</evidence>
<keyword evidence="5 6" id="KW-0472">Membrane</keyword>
<feature type="domain" description="Transmembrane protein 135 N-terminal" evidence="7">
    <location>
        <begin position="18"/>
        <end position="149"/>
    </location>
</feature>
<dbReference type="InterPro" id="IPR026749">
    <property type="entry name" value="Tmem135"/>
</dbReference>
<dbReference type="PANTHER" id="PTHR12459:SF15">
    <property type="entry name" value="TRANSMEMBRANE PROTEIN 135"/>
    <property type="match status" value="1"/>
</dbReference>
<keyword evidence="4 6" id="KW-1133">Transmembrane helix</keyword>
<keyword evidence="3 6" id="KW-0812">Transmembrane</keyword>
<sequence>MAPVHSKIIPLTAPITTTCFEYVHPWKASCSIAIAGCFFYSIFDSLRIYGTVYLCTLLMKGRIPTKKDLQRTLFGILQSTAFLSFTAFGYSLFLCTLRRVLGHFNLLTVSFFPAFLSSVFSILIERPSRRTLLCLYVSNIATETVWNMALSRGIVRNIPYGDVGIFGISMAILLTYYKSGHHRDVPDSMFKILKFVIGPYEEKDFGARVTLESNTFYKQPRVDKSPKGTSRWVPNQKRSNVILHLVFQMLKIYKKLIYRVKCFGRHKTCPHPFSCFYYFLEGSGKMFGIGLGIQITLKLVLNIRKLFASPKAIKQILLRKDILNLGLFLGLYSGVFRGSLCILRRIFGKDDATFAFPASLLAALAFKKYPDTTVALYILWKAAQITYNIGIEKGFVPKITGFTEFLYCLSTGILFHAAILEPNNLRPSYWKFLHSISGGRIACMAREPLDVWGLNTSKYLAQVLKSTKTIPVVAF</sequence>
<comment type="similarity">
    <text evidence="2">Belongs to the TMEM135 family.</text>
</comment>
<reference evidence="8 9" key="1">
    <citation type="submission" date="2024-05" db="EMBL/GenBank/DDBJ databases">
        <title>Genetic variation in Jamaican populations of the coffee berry borer (Hypothenemus hampei).</title>
        <authorList>
            <person name="Errbii M."/>
            <person name="Myrie A."/>
        </authorList>
    </citation>
    <scope>NUCLEOTIDE SEQUENCE [LARGE SCALE GENOMIC DNA]</scope>
    <source>
        <strain evidence="8">JA-Hopewell-2020-01-JO</strain>
        <tissue evidence="8">Whole body</tissue>
    </source>
</reference>
<name>A0ABD1FEM8_HYPHA</name>
<dbReference type="InterPro" id="IPR031926">
    <property type="entry name" value="TMEM135_N"/>
</dbReference>
<dbReference type="EMBL" id="JBDJPC010000001">
    <property type="protein sequence ID" value="KAL1517740.1"/>
    <property type="molecule type" value="Genomic_DNA"/>
</dbReference>
<keyword evidence="9" id="KW-1185">Reference proteome</keyword>
<evidence type="ECO:0000259" key="7">
    <source>
        <dbReference type="Pfam" id="PF15982"/>
    </source>
</evidence>
<feature type="transmembrane region" description="Helical" evidence="6">
    <location>
        <begin position="104"/>
        <end position="124"/>
    </location>
</feature>
<proteinExistence type="inferred from homology"/>
<comment type="subcellular location">
    <subcellularLocation>
        <location evidence="1">Endomembrane system</location>
        <topology evidence="1">Multi-pass membrane protein</topology>
    </subcellularLocation>
</comment>
<protein>
    <recommendedName>
        <fullName evidence="7">Transmembrane protein 135 N-terminal domain-containing protein</fullName>
    </recommendedName>
</protein>
<evidence type="ECO:0000256" key="4">
    <source>
        <dbReference type="ARBA" id="ARBA00022989"/>
    </source>
</evidence>
<comment type="caution">
    <text evidence="8">The sequence shown here is derived from an EMBL/GenBank/DDBJ whole genome shotgun (WGS) entry which is preliminary data.</text>
</comment>
<dbReference type="GO" id="GO:0012505">
    <property type="term" value="C:endomembrane system"/>
    <property type="evidence" value="ECO:0007669"/>
    <property type="project" value="UniProtKB-SubCell"/>
</dbReference>
<organism evidence="8 9">
    <name type="scientific">Hypothenemus hampei</name>
    <name type="common">Coffee berry borer</name>
    <dbReference type="NCBI Taxonomy" id="57062"/>
    <lineage>
        <taxon>Eukaryota</taxon>
        <taxon>Metazoa</taxon>
        <taxon>Ecdysozoa</taxon>
        <taxon>Arthropoda</taxon>
        <taxon>Hexapoda</taxon>
        <taxon>Insecta</taxon>
        <taxon>Pterygota</taxon>
        <taxon>Neoptera</taxon>
        <taxon>Endopterygota</taxon>
        <taxon>Coleoptera</taxon>
        <taxon>Polyphaga</taxon>
        <taxon>Cucujiformia</taxon>
        <taxon>Curculionidae</taxon>
        <taxon>Scolytinae</taxon>
        <taxon>Hypothenemus</taxon>
    </lineage>
</organism>
<dbReference type="Proteomes" id="UP001566132">
    <property type="component" value="Unassembled WGS sequence"/>
</dbReference>